<gene>
    <name evidence="1" type="ORF">SGN30_11960</name>
</gene>
<organism evidence="1 2">
    <name type="scientific">Delftia acidovorans</name>
    <name type="common">Pseudomonas acidovorans</name>
    <name type="synonym">Comamonas acidovorans</name>
    <dbReference type="NCBI Taxonomy" id="80866"/>
    <lineage>
        <taxon>Bacteria</taxon>
        <taxon>Pseudomonadati</taxon>
        <taxon>Pseudomonadota</taxon>
        <taxon>Betaproteobacteria</taxon>
        <taxon>Burkholderiales</taxon>
        <taxon>Comamonadaceae</taxon>
        <taxon>Delftia</taxon>
    </lineage>
</organism>
<dbReference type="RefSeq" id="WP_319073591.1">
    <property type="nucleotide sequence ID" value="NZ_JAWWMZ010000004.1"/>
</dbReference>
<sequence length="92" mass="10384">MDSVLPIRVDCLNALRLSMIRFLERGKDAAPELPPRVVCAMTCRVAIHRPLGDEVHFLELRGQKKISQPFSLDWEVLNESIFAKALLDKASP</sequence>
<accession>A0AAJ2R2I5</accession>
<proteinExistence type="predicted"/>
<dbReference type="AlphaFoldDB" id="A0AAJ2R2I5"/>
<dbReference type="Proteomes" id="UP001287445">
    <property type="component" value="Unassembled WGS sequence"/>
</dbReference>
<reference evidence="1" key="1">
    <citation type="submission" date="2023-11" db="EMBL/GenBank/DDBJ databases">
        <title>Identification and selenium tolerance of Delftia acidovorans R3-25.</title>
        <authorList>
            <person name="Zhang S."/>
            <person name="Liu Y."/>
            <person name="Guo Y."/>
        </authorList>
    </citation>
    <scope>NUCLEOTIDE SEQUENCE</scope>
    <source>
        <strain evidence="1">R3-25</strain>
    </source>
</reference>
<evidence type="ECO:0000313" key="2">
    <source>
        <dbReference type="Proteomes" id="UP001287445"/>
    </source>
</evidence>
<comment type="caution">
    <text evidence="1">The sequence shown here is derived from an EMBL/GenBank/DDBJ whole genome shotgun (WGS) entry which is preliminary data.</text>
</comment>
<evidence type="ECO:0000313" key="1">
    <source>
        <dbReference type="EMBL" id="MDX4954123.1"/>
    </source>
</evidence>
<protein>
    <submittedName>
        <fullName evidence="1">Uncharacterized protein</fullName>
    </submittedName>
</protein>
<dbReference type="EMBL" id="JAWWMZ010000004">
    <property type="protein sequence ID" value="MDX4954123.1"/>
    <property type="molecule type" value="Genomic_DNA"/>
</dbReference>
<name>A0AAJ2R2I5_DELAC</name>